<proteinExistence type="predicted"/>
<dbReference type="InterPro" id="IPR019432">
    <property type="entry name" value="Acyltransferase_MbtK/IucB-like"/>
</dbReference>
<dbReference type="GO" id="GO:0016410">
    <property type="term" value="F:N-acyltransferase activity"/>
    <property type="evidence" value="ECO:0007669"/>
    <property type="project" value="TreeGrafter"/>
</dbReference>
<dbReference type="Pfam" id="PF13523">
    <property type="entry name" value="Acetyltransf_8"/>
    <property type="match status" value="1"/>
</dbReference>
<name>A0A0A2T8E9_9BACI</name>
<comment type="function">
    <text evidence="1">Acyltransferase required for the direct transfer of medium- to long-chain fatty acyl moieties from a carrier protein (MbtL) on to the epsilon-amino group of lysine residue in the mycobactin core.</text>
</comment>
<gene>
    <name evidence="7" type="ORF">N782_14170</name>
</gene>
<protein>
    <recommendedName>
        <fullName evidence="3">Lysine N-acyltransferase MbtK</fullName>
    </recommendedName>
    <alternativeName>
        <fullName evidence="5">Mycobactin synthase protein K</fullName>
    </alternativeName>
</protein>
<dbReference type="PANTHER" id="PTHR31438">
    <property type="entry name" value="LYSINE N-ACYLTRANSFERASE C17G9.06C-RELATED"/>
    <property type="match status" value="1"/>
</dbReference>
<comment type="pathway">
    <text evidence="2">Siderophore biosynthesis.</text>
</comment>
<evidence type="ECO:0000256" key="1">
    <source>
        <dbReference type="ARBA" id="ARBA00003818"/>
    </source>
</evidence>
<dbReference type="GO" id="GO:0046677">
    <property type="term" value="P:response to antibiotic"/>
    <property type="evidence" value="ECO:0007669"/>
    <property type="project" value="UniProtKB-KW"/>
</dbReference>
<dbReference type="GO" id="GO:0019290">
    <property type="term" value="P:siderophore biosynthetic process"/>
    <property type="evidence" value="ECO:0007669"/>
    <property type="project" value="InterPro"/>
</dbReference>
<organism evidence="7 8">
    <name type="scientific">Pontibacillus yanchengensis Y32</name>
    <dbReference type="NCBI Taxonomy" id="1385514"/>
    <lineage>
        <taxon>Bacteria</taxon>
        <taxon>Bacillati</taxon>
        <taxon>Bacillota</taxon>
        <taxon>Bacilli</taxon>
        <taxon>Bacillales</taxon>
        <taxon>Bacillaceae</taxon>
        <taxon>Pontibacillus</taxon>
    </lineage>
</organism>
<evidence type="ECO:0000256" key="3">
    <source>
        <dbReference type="ARBA" id="ARBA00020586"/>
    </source>
</evidence>
<evidence type="ECO:0000256" key="5">
    <source>
        <dbReference type="ARBA" id="ARBA00031122"/>
    </source>
</evidence>
<evidence type="ECO:0000256" key="2">
    <source>
        <dbReference type="ARBA" id="ARBA00004924"/>
    </source>
</evidence>
<dbReference type="RefSeq" id="WP_036821018.1">
    <property type="nucleotide sequence ID" value="NZ_AVBF01000038.1"/>
</dbReference>
<keyword evidence="8" id="KW-1185">Reference proteome</keyword>
<reference evidence="7 8" key="1">
    <citation type="journal article" date="2015" name="Stand. Genomic Sci.">
        <title>High quality draft genome sequence of the moderately halophilic bacterium Pontibacillus yanchengensis Y32(T) and comparison among Pontibacillus genomes.</title>
        <authorList>
            <person name="Huang J."/>
            <person name="Qiao Z.X."/>
            <person name="Tang J.W."/>
            <person name="Wang G."/>
        </authorList>
    </citation>
    <scope>NUCLEOTIDE SEQUENCE [LARGE SCALE GENOMIC DNA]</scope>
    <source>
        <strain evidence="7 8">Y32</strain>
    </source>
</reference>
<dbReference type="Proteomes" id="UP000030147">
    <property type="component" value="Unassembled WGS sequence"/>
</dbReference>
<keyword evidence="4" id="KW-0046">Antibiotic resistance</keyword>
<dbReference type="InterPro" id="IPR016181">
    <property type="entry name" value="Acyl_CoA_acyltransferase"/>
</dbReference>
<keyword evidence="7" id="KW-0808">Transferase</keyword>
<dbReference type="AlphaFoldDB" id="A0A0A2T8E9"/>
<dbReference type="PROSITE" id="PS51186">
    <property type="entry name" value="GNAT"/>
    <property type="match status" value="1"/>
</dbReference>
<sequence length="194" mass="23022">MNQRPQVFDPTLNRFISFRPVEFERDVERLHSWHNEEHVIPYWQQNMSLPEYKAHLATLLADTHQTLWIGEIDDVPMSYWETYWAEEDSLGNYYESHPSDQGVHLLIGKPEYLGKGYALPMLRTIVEYLLLTPQTNRVVTEPDARNEKMIHIFSKCGFESVERLSLPDKEAQLMICKREEFQRRWEGSLHDTNV</sequence>
<dbReference type="SUPFAM" id="SSF55729">
    <property type="entry name" value="Acyl-CoA N-acyltransferases (Nat)"/>
    <property type="match status" value="1"/>
</dbReference>
<dbReference type="PANTHER" id="PTHR31438:SF1">
    <property type="entry name" value="LYSINE N-ACYLTRANSFERASE C17G9.06C-RELATED"/>
    <property type="match status" value="1"/>
</dbReference>
<feature type="domain" description="N-acetyltransferase" evidence="6">
    <location>
        <begin position="16"/>
        <end position="179"/>
    </location>
</feature>
<evidence type="ECO:0000256" key="4">
    <source>
        <dbReference type="ARBA" id="ARBA00023251"/>
    </source>
</evidence>
<evidence type="ECO:0000313" key="8">
    <source>
        <dbReference type="Proteomes" id="UP000030147"/>
    </source>
</evidence>
<dbReference type="InterPro" id="IPR000182">
    <property type="entry name" value="GNAT_dom"/>
</dbReference>
<dbReference type="EMBL" id="AVBF01000038">
    <property type="protein sequence ID" value="KGP72092.1"/>
    <property type="molecule type" value="Genomic_DNA"/>
</dbReference>
<dbReference type="eggNOG" id="COG1670">
    <property type="taxonomic scope" value="Bacteria"/>
</dbReference>
<comment type="caution">
    <text evidence="7">The sequence shown here is derived from an EMBL/GenBank/DDBJ whole genome shotgun (WGS) entry which is preliminary data.</text>
</comment>
<accession>A0A0A2T8E9</accession>
<dbReference type="OrthoDB" id="9795206at2"/>
<dbReference type="Gene3D" id="3.40.630.30">
    <property type="match status" value="1"/>
</dbReference>
<evidence type="ECO:0000313" key="7">
    <source>
        <dbReference type="EMBL" id="KGP72092.1"/>
    </source>
</evidence>
<evidence type="ECO:0000259" key="6">
    <source>
        <dbReference type="PROSITE" id="PS51186"/>
    </source>
</evidence>
<dbReference type="SMART" id="SM01006">
    <property type="entry name" value="AlcB"/>
    <property type="match status" value="1"/>
</dbReference>
<dbReference type="STRING" id="1385514.N782_14170"/>